<dbReference type="InterPro" id="IPR050316">
    <property type="entry name" value="Tyrosinase/Hemocyanin"/>
</dbReference>
<name>A0A804K4K9_MUSAM</name>
<dbReference type="Pfam" id="PF00264">
    <property type="entry name" value="Tyrosinase"/>
    <property type="match status" value="1"/>
</dbReference>
<keyword evidence="7" id="KW-1015">Disulfide bond</keyword>
<evidence type="ECO:0000256" key="4">
    <source>
        <dbReference type="ARBA" id="ARBA00022784"/>
    </source>
</evidence>
<proteinExistence type="inferred from homology"/>
<sequence>MALQLNSSFTGASSACLLHRERSRRLNVPVVTCRQGNNDDRSDAARQQKSPSLLDRRDMLLGLGGLYGLTAGPKVLAKPIMPPDLSKCHDAKAPALDNHCCPPYNPSETISEYGFPATPLRVRRPAHLVKDDQEYLDKYKEAVRRMKNLPADHPWNYYQQANVHCQYCNYAYYQQNTDDVPVQVHFSWIFLPWHRYYLHFYERILGKLIDDDTFTIPFWNWDTKDGMTFPAIFHEESSPLSDTKRDQRHVKDGKIVDLKYAYTENPASNSEIIRENLCFIQKTFKHSLSLAELFMGDPVRAGEKEIQEANGQLEVIHNAVHMWVGEPCGYKENMGDFSTAARDSVFFSHHSNVDRLWEIYRNLRGNRIEFEDNDWLDSTFLFYDENEKLVKVKMGDCLNPTKLRYTFEQVPLPWLGKINCQKTTETKSKSTTEMSLTRVGEFGTTPKALDASNPLRVIVARPKKNRKKKEKQEKVEVLQINDIKVTTNETARFDVYVTVPYGDL</sequence>
<evidence type="ECO:0000313" key="10">
    <source>
        <dbReference type="EnsemblPlants" id="Ma08_p09180.1"/>
    </source>
</evidence>
<dbReference type="SMR" id="A0A804K4K9"/>
<evidence type="ECO:0000313" key="11">
    <source>
        <dbReference type="Proteomes" id="UP000012960"/>
    </source>
</evidence>
<protein>
    <submittedName>
        <fullName evidence="9">(wild Malaysian banana) hypothetical protein</fullName>
    </submittedName>
</protein>
<dbReference type="Gene3D" id="1.10.1280.10">
    <property type="entry name" value="Di-copper center containing domain from catechol oxidase"/>
    <property type="match status" value="1"/>
</dbReference>
<dbReference type="Pfam" id="PF12142">
    <property type="entry name" value="PPO1_DWL"/>
    <property type="match status" value="1"/>
</dbReference>
<evidence type="ECO:0000256" key="7">
    <source>
        <dbReference type="ARBA" id="ARBA00023157"/>
    </source>
</evidence>
<dbReference type="InterPro" id="IPR002227">
    <property type="entry name" value="Tyrosinase_Cu-bd"/>
</dbReference>
<evidence type="ECO:0000313" key="9">
    <source>
        <dbReference type="EMBL" id="CAG1831023.1"/>
    </source>
</evidence>
<dbReference type="InterPro" id="IPR008922">
    <property type="entry name" value="Di-copper_centre_dom_sf"/>
</dbReference>
<dbReference type="GO" id="GO:0004097">
    <property type="term" value="F:catechol oxidase activity"/>
    <property type="evidence" value="ECO:0007669"/>
    <property type="project" value="InterPro"/>
</dbReference>
<dbReference type="SUPFAM" id="SSF48056">
    <property type="entry name" value="Di-copper centre-containing domain"/>
    <property type="match status" value="1"/>
</dbReference>
<dbReference type="OrthoDB" id="6132182at2759"/>
<dbReference type="EMBL" id="HG996472">
    <property type="protein sequence ID" value="CAG1831023.1"/>
    <property type="molecule type" value="Genomic_DNA"/>
</dbReference>
<evidence type="ECO:0000256" key="2">
    <source>
        <dbReference type="ARBA" id="ARBA00009928"/>
    </source>
</evidence>
<dbReference type="InParanoid" id="A0A804K4K9"/>
<dbReference type="Pfam" id="PF12143">
    <property type="entry name" value="PPO1_KFDV"/>
    <property type="match status" value="1"/>
</dbReference>
<evidence type="ECO:0000259" key="8">
    <source>
        <dbReference type="PROSITE" id="PS00497"/>
    </source>
</evidence>
<keyword evidence="6" id="KW-0186">Copper</keyword>
<dbReference type="InterPro" id="IPR022740">
    <property type="entry name" value="Polyphenol_oxidase_C"/>
</dbReference>
<dbReference type="InterPro" id="IPR022739">
    <property type="entry name" value="Polyphenol_oxidase_cen"/>
</dbReference>
<feature type="domain" description="Tyrosinase copper-binding" evidence="8">
    <location>
        <begin position="185"/>
        <end position="202"/>
    </location>
</feature>
<dbReference type="PROSITE" id="PS00497">
    <property type="entry name" value="TYROSINASE_1"/>
    <property type="match status" value="1"/>
</dbReference>
<dbReference type="Proteomes" id="UP000012960">
    <property type="component" value="Unplaced"/>
</dbReference>
<keyword evidence="4" id="KW-0883">Thioether bond</keyword>
<comment type="similarity">
    <text evidence="2">Belongs to the tyrosinase family.</text>
</comment>
<dbReference type="OMA" id="RTHYISC"/>
<accession>A0A804K4K9</accession>
<gene>
    <name evidence="9" type="ORF">GSMUA_342770.1</name>
</gene>
<dbReference type="EnsemblPlants" id="Ma08_t09180.1">
    <property type="protein sequence ID" value="Ma08_p09180.1"/>
    <property type="gene ID" value="Ma08_g09180"/>
</dbReference>
<evidence type="ECO:0000256" key="1">
    <source>
        <dbReference type="ARBA" id="ARBA00001973"/>
    </source>
</evidence>
<dbReference type="GO" id="GO:0046872">
    <property type="term" value="F:metal ion binding"/>
    <property type="evidence" value="ECO:0007669"/>
    <property type="project" value="UniProtKB-KW"/>
</dbReference>
<reference evidence="10" key="2">
    <citation type="submission" date="2021-05" db="UniProtKB">
        <authorList>
            <consortium name="EnsemblPlants"/>
        </authorList>
    </citation>
    <scope>IDENTIFICATION</scope>
    <source>
        <strain evidence="10">subsp. malaccensis</strain>
    </source>
</reference>
<keyword evidence="11" id="KW-1185">Reference proteome</keyword>
<reference evidence="9" key="1">
    <citation type="submission" date="2021-03" db="EMBL/GenBank/DDBJ databases">
        <authorList>
            <consortium name="Genoscope - CEA"/>
            <person name="William W."/>
        </authorList>
    </citation>
    <scope>NUCLEOTIDE SEQUENCE</scope>
    <source>
        <strain evidence="9">Doubled-haploid Pahang</strain>
    </source>
</reference>
<keyword evidence="5" id="KW-0560">Oxidoreductase</keyword>
<dbReference type="AlphaFoldDB" id="A0A804K4K9"/>
<dbReference type="PRINTS" id="PR00092">
    <property type="entry name" value="TYROSINASE"/>
</dbReference>
<organism evidence="10 11">
    <name type="scientific">Musa acuminata subsp. malaccensis</name>
    <name type="common">Wild banana</name>
    <name type="synonym">Musa malaccensis</name>
    <dbReference type="NCBI Taxonomy" id="214687"/>
    <lineage>
        <taxon>Eukaryota</taxon>
        <taxon>Viridiplantae</taxon>
        <taxon>Streptophyta</taxon>
        <taxon>Embryophyta</taxon>
        <taxon>Tracheophyta</taxon>
        <taxon>Spermatophyta</taxon>
        <taxon>Magnoliopsida</taxon>
        <taxon>Liliopsida</taxon>
        <taxon>Zingiberales</taxon>
        <taxon>Musaceae</taxon>
        <taxon>Musa</taxon>
    </lineage>
</organism>
<keyword evidence="3" id="KW-0479">Metal-binding</keyword>
<dbReference type="PANTHER" id="PTHR11474">
    <property type="entry name" value="TYROSINASE FAMILY MEMBER"/>
    <property type="match status" value="1"/>
</dbReference>
<comment type="cofactor">
    <cofactor evidence="1">
        <name>Cu(2+)</name>
        <dbReference type="ChEBI" id="CHEBI:29036"/>
    </cofactor>
</comment>
<evidence type="ECO:0000256" key="6">
    <source>
        <dbReference type="ARBA" id="ARBA00023008"/>
    </source>
</evidence>
<evidence type="ECO:0000256" key="5">
    <source>
        <dbReference type="ARBA" id="ARBA00023002"/>
    </source>
</evidence>
<dbReference type="PANTHER" id="PTHR11474:SF76">
    <property type="entry name" value="SHKT DOMAIN-CONTAINING PROTEIN"/>
    <property type="match status" value="1"/>
</dbReference>
<evidence type="ECO:0000256" key="3">
    <source>
        <dbReference type="ARBA" id="ARBA00022723"/>
    </source>
</evidence>
<dbReference type="Gramene" id="Ma08_t09180.1">
    <property type="protein sequence ID" value="Ma08_p09180.1"/>
    <property type="gene ID" value="Ma08_g09180"/>
</dbReference>
<dbReference type="KEGG" id="mus:103975145"/>